<dbReference type="AlphaFoldDB" id="A0A1Y1QB87"/>
<dbReference type="Proteomes" id="UP000192491">
    <property type="component" value="Unassembled WGS sequence"/>
</dbReference>
<evidence type="ECO:0000313" key="1">
    <source>
        <dbReference type="EMBL" id="OQX01644.1"/>
    </source>
</evidence>
<organism evidence="1 2">
    <name type="scientific">Thiothrix lacustris</name>
    <dbReference type="NCBI Taxonomy" id="525917"/>
    <lineage>
        <taxon>Bacteria</taxon>
        <taxon>Pseudomonadati</taxon>
        <taxon>Pseudomonadota</taxon>
        <taxon>Gammaproteobacteria</taxon>
        <taxon>Thiotrichales</taxon>
        <taxon>Thiotrichaceae</taxon>
        <taxon>Thiothrix</taxon>
    </lineage>
</organism>
<dbReference type="Gene3D" id="3.40.30.10">
    <property type="entry name" value="Glutaredoxin"/>
    <property type="match status" value="1"/>
</dbReference>
<gene>
    <name evidence="1" type="ORF">BWK73_45365</name>
</gene>
<evidence type="ECO:0008006" key="3">
    <source>
        <dbReference type="Google" id="ProtNLM"/>
    </source>
</evidence>
<protein>
    <recommendedName>
        <fullName evidence="3">Thioredoxin family protein</fullName>
    </recommendedName>
</protein>
<comment type="caution">
    <text evidence="1">The sequence shown here is derived from an EMBL/GenBank/DDBJ whole genome shotgun (WGS) entry which is preliminary data.</text>
</comment>
<name>A0A1Y1QB87_9GAMM</name>
<dbReference type="EMBL" id="MTEJ01000559">
    <property type="protein sequence ID" value="OQX01644.1"/>
    <property type="molecule type" value="Genomic_DNA"/>
</dbReference>
<evidence type="ECO:0000313" key="2">
    <source>
        <dbReference type="Proteomes" id="UP000192491"/>
    </source>
</evidence>
<sequence length="64" mass="7752">MRQRARQQQESEAKIHLSVYHGLGCHLCEEMTAFLREFQNELTFTFLFWYFFDEAILRQALQHG</sequence>
<proteinExistence type="predicted"/>
<reference evidence="1 2" key="1">
    <citation type="submission" date="2017-01" db="EMBL/GenBank/DDBJ databases">
        <title>Novel large sulfur bacteria in the metagenomes of groundwater-fed chemosynthetic microbial mats in the Lake Huron basin.</title>
        <authorList>
            <person name="Sharrar A.M."/>
            <person name="Flood B.E."/>
            <person name="Bailey J.V."/>
            <person name="Jones D.S."/>
            <person name="Biddanda B."/>
            <person name="Ruberg S.A."/>
            <person name="Marcus D.N."/>
            <person name="Dick G.J."/>
        </authorList>
    </citation>
    <scope>NUCLEOTIDE SEQUENCE [LARGE SCALE GENOMIC DNA]</scope>
    <source>
        <strain evidence="1">A8</strain>
    </source>
</reference>
<accession>A0A1Y1QB87</accession>